<organism evidence="1 2">
    <name type="scientific">Sphaerisporangium rufum</name>
    <dbReference type="NCBI Taxonomy" id="1381558"/>
    <lineage>
        <taxon>Bacteria</taxon>
        <taxon>Bacillati</taxon>
        <taxon>Actinomycetota</taxon>
        <taxon>Actinomycetes</taxon>
        <taxon>Streptosporangiales</taxon>
        <taxon>Streptosporangiaceae</taxon>
        <taxon>Sphaerisporangium</taxon>
    </lineage>
</organism>
<name>A0A919R9I4_9ACTN</name>
<proteinExistence type="predicted"/>
<protein>
    <submittedName>
        <fullName evidence="1">Uncharacterized protein</fullName>
    </submittedName>
</protein>
<gene>
    <name evidence="1" type="ORF">Sru01_67050</name>
</gene>
<keyword evidence="2" id="KW-1185">Reference proteome</keyword>
<sequence>MAGADRPAGPVSACAAVAGAVTPAPPSAAAATATAIHRGISGPPVFDKYVIRINNGLSFFLSTVVRRRDGDLS</sequence>
<dbReference type="AlphaFoldDB" id="A0A919R9I4"/>
<dbReference type="Proteomes" id="UP000655287">
    <property type="component" value="Unassembled WGS sequence"/>
</dbReference>
<comment type="caution">
    <text evidence="1">The sequence shown here is derived from an EMBL/GenBank/DDBJ whole genome shotgun (WGS) entry which is preliminary data.</text>
</comment>
<evidence type="ECO:0000313" key="2">
    <source>
        <dbReference type="Proteomes" id="UP000655287"/>
    </source>
</evidence>
<dbReference type="EMBL" id="BOOU01000108">
    <property type="protein sequence ID" value="GII81723.1"/>
    <property type="molecule type" value="Genomic_DNA"/>
</dbReference>
<reference evidence="1" key="1">
    <citation type="submission" date="2021-01" db="EMBL/GenBank/DDBJ databases">
        <title>Whole genome shotgun sequence of Sphaerisporangium rufum NBRC 109079.</title>
        <authorList>
            <person name="Komaki H."/>
            <person name="Tamura T."/>
        </authorList>
    </citation>
    <scope>NUCLEOTIDE SEQUENCE</scope>
    <source>
        <strain evidence="1">NBRC 109079</strain>
    </source>
</reference>
<evidence type="ECO:0000313" key="1">
    <source>
        <dbReference type="EMBL" id="GII81723.1"/>
    </source>
</evidence>
<accession>A0A919R9I4</accession>